<evidence type="ECO:0000256" key="4">
    <source>
        <dbReference type="ARBA" id="ARBA00023316"/>
    </source>
</evidence>
<dbReference type="SMART" id="SM00644">
    <property type="entry name" value="Ami_2"/>
    <property type="match status" value="1"/>
</dbReference>
<name>A0ABW0SCB6_9RHOB</name>
<keyword evidence="7" id="KW-1185">Reference proteome</keyword>
<evidence type="ECO:0000259" key="5">
    <source>
        <dbReference type="SMART" id="SM00644"/>
    </source>
</evidence>
<dbReference type="PANTHER" id="PTHR30417:SF1">
    <property type="entry name" value="N-ACETYLMURAMOYL-L-ALANINE AMIDASE AMID"/>
    <property type="match status" value="1"/>
</dbReference>
<organism evidence="6 7">
    <name type="scientific">Rubellimicrobium aerolatum</name>
    <dbReference type="NCBI Taxonomy" id="490979"/>
    <lineage>
        <taxon>Bacteria</taxon>
        <taxon>Pseudomonadati</taxon>
        <taxon>Pseudomonadota</taxon>
        <taxon>Alphaproteobacteria</taxon>
        <taxon>Rhodobacterales</taxon>
        <taxon>Roseobacteraceae</taxon>
        <taxon>Rubellimicrobium</taxon>
    </lineage>
</organism>
<evidence type="ECO:0000256" key="3">
    <source>
        <dbReference type="ARBA" id="ARBA00022801"/>
    </source>
</evidence>
<dbReference type="EMBL" id="JBHSNA010000006">
    <property type="protein sequence ID" value="MFC5566525.1"/>
    <property type="molecule type" value="Genomic_DNA"/>
</dbReference>
<dbReference type="InterPro" id="IPR036505">
    <property type="entry name" value="Amidase/PGRP_sf"/>
</dbReference>
<keyword evidence="4" id="KW-0961">Cell wall biogenesis/degradation</keyword>
<reference evidence="7" key="1">
    <citation type="journal article" date="2019" name="Int. J. Syst. Evol. Microbiol.">
        <title>The Global Catalogue of Microorganisms (GCM) 10K type strain sequencing project: providing services to taxonomists for standard genome sequencing and annotation.</title>
        <authorList>
            <consortium name="The Broad Institute Genomics Platform"/>
            <consortium name="The Broad Institute Genome Sequencing Center for Infectious Disease"/>
            <person name="Wu L."/>
            <person name="Ma J."/>
        </authorList>
    </citation>
    <scope>NUCLEOTIDE SEQUENCE [LARGE SCALE GENOMIC DNA]</scope>
    <source>
        <strain evidence="7">KACC 11588</strain>
    </source>
</reference>
<evidence type="ECO:0000313" key="6">
    <source>
        <dbReference type="EMBL" id="MFC5566525.1"/>
    </source>
</evidence>
<comment type="catalytic activity">
    <reaction evidence="1">
        <text>Hydrolyzes the link between N-acetylmuramoyl residues and L-amino acid residues in certain cell-wall glycopeptides.</text>
        <dbReference type="EC" id="3.5.1.28"/>
    </reaction>
</comment>
<dbReference type="EC" id="3.5.1.28" evidence="2"/>
<evidence type="ECO:0000256" key="2">
    <source>
        <dbReference type="ARBA" id="ARBA00011901"/>
    </source>
</evidence>
<gene>
    <name evidence="6" type="ORF">ACFPOC_08840</name>
</gene>
<comment type="caution">
    <text evidence="6">The sequence shown here is derived from an EMBL/GenBank/DDBJ whole genome shotgun (WGS) entry which is preliminary data.</text>
</comment>
<proteinExistence type="predicted"/>
<dbReference type="InterPro" id="IPR002502">
    <property type="entry name" value="Amidase_domain"/>
</dbReference>
<dbReference type="Pfam" id="PF01510">
    <property type="entry name" value="Amidase_2"/>
    <property type="match status" value="1"/>
</dbReference>
<dbReference type="SUPFAM" id="SSF55846">
    <property type="entry name" value="N-acetylmuramoyl-L-alanine amidase-like"/>
    <property type="match status" value="1"/>
</dbReference>
<dbReference type="PANTHER" id="PTHR30417">
    <property type="entry name" value="N-ACETYLMURAMOYL-L-ALANINE AMIDASE AMID"/>
    <property type="match status" value="1"/>
</dbReference>
<dbReference type="RefSeq" id="WP_377109884.1">
    <property type="nucleotide sequence ID" value="NZ_JAGGJP010000008.1"/>
</dbReference>
<evidence type="ECO:0000256" key="1">
    <source>
        <dbReference type="ARBA" id="ARBA00001561"/>
    </source>
</evidence>
<dbReference type="Gene3D" id="3.40.80.10">
    <property type="entry name" value="Peptidoglycan recognition protein-like"/>
    <property type="match status" value="1"/>
</dbReference>
<dbReference type="Proteomes" id="UP001596056">
    <property type="component" value="Unassembled WGS sequence"/>
</dbReference>
<dbReference type="InterPro" id="IPR051206">
    <property type="entry name" value="NAMLAA_amidase_2"/>
</dbReference>
<feature type="domain" description="N-acetylmuramoyl-L-alanine amidase" evidence="5">
    <location>
        <begin position="1"/>
        <end position="119"/>
    </location>
</feature>
<dbReference type="CDD" id="cd06583">
    <property type="entry name" value="PGRP"/>
    <property type="match status" value="1"/>
</dbReference>
<accession>A0ABW0SCB6</accession>
<evidence type="ECO:0000313" key="7">
    <source>
        <dbReference type="Proteomes" id="UP001596056"/>
    </source>
</evidence>
<dbReference type="GO" id="GO:0008745">
    <property type="term" value="F:N-acetylmuramoyl-L-alanine amidase activity"/>
    <property type="evidence" value="ECO:0007669"/>
    <property type="project" value="UniProtKB-EC"/>
</dbReference>
<keyword evidence="3 6" id="KW-0378">Hydrolase</keyword>
<protein>
    <recommendedName>
        <fullName evidence="2">N-acetylmuramoyl-L-alanine amidase</fullName>
        <ecNumber evidence="2">3.5.1.28</ecNumber>
    </recommendedName>
</protein>
<sequence>MVIHYTAMRSTREALERLCDPLAEVSAHYLIAEDGEVLSLVPEERRAWHAGAGRWGEVRDINSRSIGIELANRGDHPFAHRQMAALERLLEGVLSRWSIPPERVIGHSDMAPARKADPGPRFDWRRLARAGLSVWPEGGEAEVEAFSPSLRAFGYDPALPLDRLRDAFRLRFRPWATGPLSTHDAGAALDLGRRFPVDRRACGA</sequence>